<dbReference type="AlphaFoldDB" id="A0A1Z4KRD0"/>
<dbReference type="Proteomes" id="UP000217507">
    <property type="component" value="Chromosome"/>
</dbReference>
<dbReference type="Pfam" id="PF14271">
    <property type="entry name" value="DUF4359"/>
    <property type="match status" value="1"/>
</dbReference>
<reference evidence="2 3" key="1">
    <citation type="submission" date="2017-06" db="EMBL/GenBank/DDBJ databases">
        <title>Genome sequencing of cyanobaciteial culture collection at National Institute for Environmental Studies (NIES).</title>
        <authorList>
            <person name="Hirose Y."/>
            <person name="Shimura Y."/>
            <person name="Fujisawa T."/>
            <person name="Nakamura Y."/>
            <person name="Kawachi M."/>
        </authorList>
    </citation>
    <scope>NUCLEOTIDE SEQUENCE [LARGE SCALE GENOMIC DNA]</scope>
    <source>
        <strain evidence="2 3">NIES-23</strain>
    </source>
</reference>
<name>A0A1Z4KRD0_ANAVA</name>
<evidence type="ECO:0000313" key="3">
    <source>
        <dbReference type="Proteomes" id="UP000217507"/>
    </source>
</evidence>
<dbReference type="EMBL" id="AP018216">
    <property type="protein sequence ID" value="BAY71492.1"/>
    <property type="molecule type" value="Genomic_DNA"/>
</dbReference>
<accession>A0A1Z4KRD0</accession>
<feature type="chain" id="PRO_5011113513" description="DUF4359 domain-containing protein" evidence="1">
    <location>
        <begin position="25"/>
        <end position="127"/>
    </location>
</feature>
<dbReference type="InterPro" id="IPR025578">
    <property type="entry name" value="DUF4359"/>
</dbReference>
<evidence type="ECO:0000313" key="2">
    <source>
        <dbReference type="EMBL" id="BAY71492.1"/>
    </source>
</evidence>
<evidence type="ECO:0000256" key="1">
    <source>
        <dbReference type="SAM" id="SignalP"/>
    </source>
</evidence>
<proteinExistence type="predicted"/>
<evidence type="ECO:0008006" key="4">
    <source>
        <dbReference type="Google" id="ProtNLM"/>
    </source>
</evidence>
<keyword evidence="1" id="KW-0732">Signal</keyword>
<sequence>MKPLTITASVGALGLAAVLGVTMAKTNPNQTEYEEYAVQRLTEYLKNDVCNKTTKLLERLINYNCDKLIDSANPQLRQLLSATTERQDFAVFSIYRTELKLSTWMPSYKFETVGAFNNFYTYTAEEQ</sequence>
<gene>
    <name evidence="2" type="ORF">NIES23_43120</name>
</gene>
<organism evidence="2 3">
    <name type="scientific">Trichormus variabilis NIES-23</name>
    <dbReference type="NCBI Taxonomy" id="1973479"/>
    <lineage>
        <taxon>Bacteria</taxon>
        <taxon>Bacillati</taxon>
        <taxon>Cyanobacteriota</taxon>
        <taxon>Cyanophyceae</taxon>
        <taxon>Nostocales</taxon>
        <taxon>Nostocaceae</taxon>
        <taxon>Trichormus</taxon>
    </lineage>
</organism>
<feature type="signal peptide" evidence="1">
    <location>
        <begin position="1"/>
        <end position="24"/>
    </location>
</feature>
<protein>
    <recommendedName>
        <fullName evidence="4">DUF4359 domain-containing protein</fullName>
    </recommendedName>
</protein>